<dbReference type="PANTHER" id="PTHR42849">
    <property type="entry name" value="N-ACETYLNEURAMINATE LYASE"/>
    <property type="match status" value="1"/>
</dbReference>
<feature type="binding site" evidence="4">
    <location>
        <position position="50"/>
    </location>
    <ligand>
        <name>pyruvate</name>
        <dbReference type="ChEBI" id="CHEBI:15361"/>
    </ligand>
</feature>
<evidence type="ECO:0000313" key="5">
    <source>
        <dbReference type="EMBL" id="GGJ06475.1"/>
    </source>
</evidence>
<keyword evidence="6" id="KW-1185">Reference proteome</keyword>
<evidence type="ECO:0000256" key="1">
    <source>
        <dbReference type="ARBA" id="ARBA00023239"/>
    </source>
</evidence>
<comment type="similarity">
    <text evidence="2">Belongs to the DapA family.</text>
</comment>
<feature type="active site" description="Schiff-base intermediate with substrate" evidence="3">
    <location>
        <position position="161"/>
    </location>
</feature>
<dbReference type="GO" id="GO:0019262">
    <property type="term" value="P:N-acetylneuraminate catabolic process"/>
    <property type="evidence" value="ECO:0007669"/>
    <property type="project" value="TreeGrafter"/>
</dbReference>
<dbReference type="GO" id="GO:0005829">
    <property type="term" value="C:cytosol"/>
    <property type="evidence" value="ECO:0007669"/>
    <property type="project" value="TreeGrafter"/>
</dbReference>
<dbReference type="GO" id="GO:0008747">
    <property type="term" value="F:N-acetylneuraminate lyase activity"/>
    <property type="evidence" value="ECO:0007669"/>
    <property type="project" value="TreeGrafter"/>
</dbReference>
<dbReference type="PIRSF" id="PIRSF001365">
    <property type="entry name" value="DHDPS"/>
    <property type="match status" value="1"/>
</dbReference>
<keyword evidence="1 2" id="KW-0456">Lyase</keyword>
<evidence type="ECO:0000256" key="3">
    <source>
        <dbReference type="PIRSR" id="PIRSR001365-1"/>
    </source>
</evidence>
<dbReference type="Gene3D" id="3.20.20.70">
    <property type="entry name" value="Aldolase class I"/>
    <property type="match status" value="1"/>
</dbReference>
<dbReference type="InterPro" id="IPR013785">
    <property type="entry name" value="Aldolase_TIM"/>
</dbReference>
<dbReference type="InterPro" id="IPR002220">
    <property type="entry name" value="DapA-like"/>
</dbReference>
<sequence length="295" mass="30150">MTLEQALTGISGILVTPFDSDDAIVPARLAPIVGRCAAAGVDALTVNGNTSEFYGLTFAEAERMQAEVPAIVAGRARVVAGIGRSVNEAVRLAARAKADGADAVMVHQPPDPFVSPRGVAEYVRRIGDTAGLPVVLYLRNAGIGDAAIAALTAIPGVVAVKWASVDLMALARAIRAAPGIRFVCGLAEPWAPPMTALGAQGFTSGLINVAPERSVAILAALRAADFATANALIGEIGPFEALRSEEQNGANVSIVKAALALAGKDVGHARPPAAWPVAPDSLARLRALMAGWSSV</sequence>
<name>A0A917KCZ4_9PROT</name>
<comment type="caution">
    <text evidence="5">The sequence shown here is derived from an EMBL/GenBank/DDBJ whole genome shotgun (WGS) entry which is preliminary data.</text>
</comment>
<evidence type="ECO:0000313" key="6">
    <source>
        <dbReference type="Proteomes" id="UP000661507"/>
    </source>
</evidence>
<dbReference type="RefSeq" id="WP_188965952.1">
    <property type="nucleotide sequence ID" value="NZ_BMKW01000002.1"/>
</dbReference>
<accession>A0A917KCZ4</accession>
<gene>
    <name evidence="5" type="ORF">GCM10011320_11600</name>
</gene>
<protein>
    <submittedName>
        <fullName evidence="5">Dihydrodipicolinate synthase family protein</fullName>
    </submittedName>
</protein>
<feature type="active site" description="Proton donor/acceptor" evidence="3">
    <location>
        <position position="137"/>
    </location>
</feature>
<reference evidence="5" key="1">
    <citation type="journal article" date="2014" name="Int. J. Syst. Evol. Microbiol.">
        <title>Complete genome sequence of Corynebacterium casei LMG S-19264T (=DSM 44701T), isolated from a smear-ripened cheese.</title>
        <authorList>
            <consortium name="US DOE Joint Genome Institute (JGI-PGF)"/>
            <person name="Walter F."/>
            <person name="Albersmeier A."/>
            <person name="Kalinowski J."/>
            <person name="Ruckert C."/>
        </authorList>
    </citation>
    <scope>NUCLEOTIDE SEQUENCE</scope>
    <source>
        <strain evidence="5">CGMCC 1.3617</strain>
    </source>
</reference>
<dbReference type="AlphaFoldDB" id="A0A917KCZ4"/>
<organism evidence="5 6">
    <name type="scientific">Neoroseomonas lacus</name>
    <dbReference type="NCBI Taxonomy" id="287609"/>
    <lineage>
        <taxon>Bacteria</taxon>
        <taxon>Pseudomonadati</taxon>
        <taxon>Pseudomonadota</taxon>
        <taxon>Alphaproteobacteria</taxon>
        <taxon>Acetobacterales</taxon>
        <taxon>Acetobacteraceae</taxon>
        <taxon>Neoroseomonas</taxon>
    </lineage>
</organism>
<dbReference type="SUPFAM" id="SSF51569">
    <property type="entry name" value="Aldolase"/>
    <property type="match status" value="1"/>
</dbReference>
<dbReference type="CDD" id="cd00408">
    <property type="entry name" value="DHDPS-like"/>
    <property type="match status" value="1"/>
</dbReference>
<evidence type="ECO:0000256" key="2">
    <source>
        <dbReference type="PIRNR" id="PIRNR001365"/>
    </source>
</evidence>
<dbReference type="PANTHER" id="PTHR42849:SF1">
    <property type="entry name" value="N-ACETYLNEURAMINATE LYASE"/>
    <property type="match status" value="1"/>
</dbReference>
<evidence type="ECO:0000256" key="4">
    <source>
        <dbReference type="PIRSR" id="PIRSR001365-2"/>
    </source>
</evidence>
<dbReference type="EMBL" id="BMKW01000002">
    <property type="protein sequence ID" value="GGJ06475.1"/>
    <property type="molecule type" value="Genomic_DNA"/>
</dbReference>
<reference evidence="5" key="2">
    <citation type="submission" date="2020-09" db="EMBL/GenBank/DDBJ databases">
        <authorList>
            <person name="Sun Q."/>
            <person name="Zhou Y."/>
        </authorList>
    </citation>
    <scope>NUCLEOTIDE SEQUENCE</scope>
    <source>
        <strain evidence="5">CGMCC 1.3617</strain>
    </source>
</reference>
<proteinExistence type="inferred from homology"/>
<dbReference type="Proteomes" id="UP000661507">
    <property type="component" value="Unassembled WGS sequence"/>
</dbReference>
<dbReference type="SMART" id="SM01130">
    <property type="entry name" value="DHDPS"/>
    <property type="match status" value="1"/>
</dbReference>
<dbReference type="Pfam" id="PF00701">
    <property type="entry name" value="DHDPS"/>
    <property type="match status" value="1"/>
</dbReference>